<accession>A0A8S5UIF7</accession>
<organism evidence="1">
    <name type="scientific">Myoviridae sp. ctu2j3</name>
    <dbReference type="NCBI Taxonomy" id="2825197"/>
    <lineage>
        <taxon>Viruses</taxon>
        <taxon>Duplodnaviria</taxon>
        <taxon>Heunggongvirae</taxon>
        <taxon>Uroviricota</taxon>
        <taxon>Caudoviricetes</taxon>
    </lineage>
</organism>
<dbReference type="EMBL" id="BK016090">
    <property type="protein sequence ID" value="DAF94050.1"/>
    <property type="molecule type" value="Genomic_DNA"/>
</dbReference>
<reference evidence="1" key="1">
    <citation type="journal article" date="2021" name="Proc. Natl. Acad. Sci. U.S.A.">
        <title>A Catalog of Tens of Thousands of Viruses from Human Metagenomes Reveals Hidden Associations with Chronic Diseases.</title>
        <authorList>
            <person name="Tisza M.J."/>
            <person name="Buck C.B."/>
        </authorList>
    </citation>
    <scope>NUCLEOTIDE SEQUENCE</scope>
    <source>
        <strain evidence="1">Ctu2j3</strain>
    </source>
</reference>
<proteinExistence type="predicted"/>
<name>A0A8S5UIF7_9CAUD</name>
<dbReference type="EMBL" id="BK016090">
    <property type="protein sequence ID" value="DAF94255.1"/>
    <property type="molecule type" value="Genomic_DNA"/>
</dbReference>
<protein>
    <submittedName>
        <fullName evidence="1">Uncharacterized protein</fullName>
    </submittedName>
</protein>
<sequence length="111" mass="12574">MNLHDELSLDLIRGAAKFRGYLYRDHVVRDAVAVQIFDGRDYRYYNPLDITNPDFWDFVNACTGLTLAVKNSGVDITYVEYPDKAGKRCSVLKTAVSDTLGRVIVKLVLDE</sequence>
<evidence type="ECO:0000313" key="1">
    <source>
        <dbReference type="EMBL" id="DAF94255.1"/>
    </source>
</evidence>